<dbReference type="OrthoDB" id="5590282at2759"/>
<dbReference type="Gene3D" id="1.10.472.10">
    <property type="entry name" value="Cyclin-like"/>
    <property type="match status" value="2"/>
</dbReference>
<dbReference type="CDD" id="cd20537">
    <property type="entry name" value="CYCLIN_CCNO-like_rpt2"/>
    <property type="match status" value="1"/>
</dbReference>
<name>A0A7I4XUP2_HAECO</name>
<evidence type="ECO:0000313" key="4">
    <source>
        <dbReference type="Proteomes" id="UP000025227"/>
    </source>
</evidence>
<dbReference type="PANTHER" id="PTHR10177">
    <property type="entry name" value="CYCLINS"/>
    <property type="match status" value="1"/>
</dbReference>
<dbReference type="OMA" id="SYISAGH"/>
<keyword evidence="4" id="KW-1185">Reference proteome</keyword>
<evidence type="ECO:0000313" key="5">
    <source>
        <dbReference type="WBParaSite" id="HCON_00014190-00001"/>
    </source>
</evidence>
<dbReference type="Pfam" id="PF00134">
    <property type="entry name" value="Cyclin_N"/>
    <property type="match status" value="1"/>
</dbReference>
<proteinExistence type="predicted"/>
<dbReference type="InterPro" id="IPR006671">
    <property type="entry name" value="Cyclin_N"/>
</dbReference>
<accession>A0A7I4XUP2</accession>
<protein>
    <submittedName>
        <fullName evidence="5">Cyclin N-terminal domain-containing protein</fullName>
    </submittedName>
</protein>
<evidence type="ECO:0000259" key="2">
    <source>
        <dbReference type="Pfam" id="PF00134"/>
    </source>
</evidence>
<feature type="domain" description="Cyclin N-terminal" evidence="2">
    <location>
        <begin position="392"/>
        <end position="500"/>
    </location>
</feature>
<dbReference type="InterPro" id="IPR004367">
    <property type="entry name" value="Cyclin_C-dom"/>
</dbReference>
<evidence type="ECO:0000256" key="1">
    <source>
        <dbReference type="ARBA" id="ARBA00023127"/>
    </source>
</evidence>
<dbReference type="WBParaSite" id="HCON_00014190-00001">
    <property type="protein sequence ID" value="HCON_00014190-00001"/>
    <property type="gene ID" value="HCON_00014190"/>
</dbReference>
<sequence>MDSFLSPYDFSTSSKIHEVPYGVARHHRLENDDGYHIAQSNYMYDFPITREVCDCFNERGNAPVGLRCYPHRHNMDYSLPMDKSSGKFSKAYYHSETKKLRQCNADPVLKTEPLYSARMPLMTGSPIISTPSLPHRGAAASVDSSLMSSNSSLRSYPADHFPYSPDDCLTVLSTGSPLEGSPIFPVPPAAYADTDEESYISAGHVLSYTQNSDGAVSGFFSQSENNSCSNSLEETSSQAKEVGCFTQSSSGHGSDFFSQSENGSTTNSSDEDSLLPTVVTDCNQHDDIGNLSLSSEVSTTCDNGTVLHLQLCDASRDDTPRRISSVVASSASSLSSPVAKRGRFGSSCAEKIPDNGAFAEETQLFDEERYHNEYAKDTYAWLSYRESTTHTLGSLFMDAQKKEGASWADRRAVVMRALVDMKKRKHTLEAIHLGIYILDKCLDSFHIAKNSLADVCAVSMVLGTKMEEYESLRPGTVGTLLGTTASKARLCDIEKRIVYEMKDGLCFPTPFLFAHYMLAELCCDDEQIRFAQYLLELALLDSQFRDEGGPRVAHAAVCMASAIAKQRDSVFVSEGDTLLEAERKLFHLTKLPIGSTRNVMRNLVHEMDRAVQEKHAVLIDYLSDDNKRICFCEVSPALWDLLCGVSRYQRESD</sequence>
<feature type="domain" description="Cyclin C-terminal" evidence="3">
    <location>
        <begin position="508"/>
        <end position="631"/>
    </location>
</feature>
<dbReference type="Proteomes" id="UP000025227">
    <property type="component" value="Unplaced"/>
</dbReference>
<reference evidence="5" key="1">
    <citation type="submission" date="2020-12" db="UniProtKB">
        <authorList>
            <consortium name="WormBaseParasite"/>
        </authorList>
    </citation>
    <scope>IDENTIFICATION</scope>
    <source>
        <strain evidence="5">MHco3</strain>
    </source>
</reference>
<keyword evidence="1" id="KW-0195">Cyclin</keyword>
<dbReference type="AlphaFoldDB" id="A0A7I4XUP2"/>
<dbReference type="SUPFAM" id="SSF47954">
    <property type="entry name" value="Cyclin-like"/>
    <property type="match status" value="2"/>
</dbReference>
<organism evidence="4 5">
    <name type="scientific">Haemonchus contortus</name>
    <name type="common">Barber pole worm</name>
    <dbReference type="NCBI Taxonomy" id="6289"/>
    <lineage>
        <taxon>Eukaryota</taxon>
        <taxon>Metazoa</taxon>
        <taxon>Ecdysozoa</taxon>
        <taxon>Nematoda</taxon>
        <taxon>Chromadorea</taxon>
        <taxon>Rhabditida</taxon>
        <taxon>Rhabditina</taxon>
        <taxon>Rhabditomorpha</taxon>
        <taxon>Strongyloidea</taxon>
        <taxon>Trichostrongylidae</taxon>
        <taxon>Haemonchus</taxon>
    </lineage>
</organism>
<dbReference type="InterPro" id="IPR039361">
    <property type="entry name" value="Cyclin"/>
</dbReference>
<dbReference type="Pfam" id="PF02984">
    <property type="entry name" value="Cyclin_C"/>
    <property type="match status" value="1"/>
</dbReference>
<dbReference type="InterPro" id="IPR036915">
    <property type="entry name" value="Cyclin-like_sf"/>
</dbReference>
<evidence type="ECO:0000259" key="3">
    <source>
        <dbReference type="Pfam" id="PF02984"/>
    </source>
</evidence>